<keyword evidence="2" id="KW-0732">Signal</keyword>
<feature type="signal peptide" evidence="2">
    <location>
        <begin position="1"/>
        <end position="22"/>
    </location>
</feature>
<evidence type="ECO:0000313" key="5">
    <source>
        <dbReference type="Proteomes" id="UP001244011"/>
    </source>
</evidence>
<evidence type="ECO:0000256" key="2">
    <source>
        <dbReference type="SAM" id="SignalP"/>
    </source>
</evidence>
<evidence type="ECO:0000256" key="1">
    <source>
        <dbReference type="SAM" id="MobiDB-lite"/>
    </source>
</evidence>
<feature type="region of interest" description="Disordered" evidence="1">
    <location>
        <begin position="29"/>
        <end position="55"/>
    </location>
</feature>
<dbReference type="Gene3D" id="2.60.120.260">
    <property type="entry name" value="Galactose-binding domain-like"/>
    <property type="match status" value="1"/>
</dbReference>
<accession>A0AAJ0BTW3</accession>
<sequence length="327" mass="34656">MVFFRKVIAFAVTSLIYLGVHAKPCVPVTPSGSATSTPDAPTSSTPTPTSTASATASIANSGFEDPSEVDGATVWDGAPWIFSTTPSTSSATVMEQDDTTPAHSGEHYLFVSIPNLNNPTSISQTLSGLDTTHQYTLSYYWGLTTKQEIYDSRCHVQVSMDSQVLDNSRIGRNTPYEYFQYKIVFTPPSADPLLTLTFFCDSGYFYGAELLIDDITLTASTPPCTAVDPTPPGTTCGPLGRGQADDAYSFQMPDIGDSSTVQNCALSCAQTPQCETFAYAGNGQGDAGSGDGCVLFSASPDRLGFVELGYGSAYYQLECFLCGGVAP</sequence>
<protein>
    <recommendedName>
        <fullName evidence="3">Apple domain-containing protein</fullName>
    </recommendedName>
</protein>
<dbReference type="PROSITE" id="PS50948">
    <property type="entry name" value="PAN"/>
    <property type="match status" value="1"/>
</dbReference>
<dbReference type="AlphaFoldDB" id="A0AAJ0BTW3"/>
<evidence type="ECO:0000313" key="4">
    <source>
        <dbReference type="EMBL" id="KAK1761946.1"/>
    </source>
</evidence>
<reference evidence="4" key="1">
    <citation type="submission" date="2023-06" db="EMBL/GenBank/DDBJ databases">
        <title>Genome-scale phylogeny and comparative genomics of the fungal order Sordariales.</title>
        <authorList>
            <consortium name="Lawrence Berkeley National Laboratory"/>
            <person name="Hensen N."/>
            <person name="Bonometti L."/>
            <person name="Westerberg I."/>
            <person name="Brannstrom I.O."/>
            <person name="Guillou S."/>
            <person name="Cros-Aarteil S."/>
            <person name="Calhoun S."/>
            <person name="Haridas S."/>
            <person name="Kuo A."/>
            <person name="Mondo S."/>
            <person name="Pangilinan J."/>
            <person name="Riley R."/>
            <person name="Labutti K."/>
            <person name="Andreopoulos B."/>
            <person name="Lipzen A."/>
            <person name="Chen C."/>
            <person name="Yanf M."/>
            <person name="Daum C."/>
            <person name="Ng V."/>
            <person name="Clum A."/>
            <person name="Steindorff A."/>
            <person name="Ohm R."/>
            <person name="Martin F."/>
            <person name="Silar P."/>
            <person name="Natvig D."/>
            <person name="Lalanne C."/>
            <person name="Gautier V."/>
            <person name="Ament-Velasquez S.L."/>
            <person name="Kruys A."/>
            <person name="Hutchinson M.I."/>
            <person name="Powell A.J."/>
            <person name="Barry K."/>
            <person name="Miller A.N."/>
            <person name="Grigoriev I.V."/>
            <person name="Debuchy R."/>
            <person name="Gladieux P."/>
            <person name="Thoren M.H."/>
            <person name="Johannesson H."/>
        </authorList>
    </citation>
    <scope>NUCLEOTIDE SEQUENCE</scope>
    <source>
        <strain evidence="4">8032-3</strain>
    </source>
</reference>
<evidence type="ECO:0000259" key="3">
    <source>
        <dbReference type="PROSITE" id="PS50948"/>
    </source>
</evidence>
<proteinExistence type="predicted"/>
<comment type="caution">
    <text evidence="4">The sequence shown here is derived from an EMBL/GenBank/DDBJ whole genome shotgun (WGS) entry which is preliminary data.</text>
</comment>
<dbReference type="Proteomes" id="UP001244011">
    <property type="component" value="Unassembled WGS sequence"/>
</dbReference>
<feature type="chain" id="PRO_5042459605" description="Apple domain-containing protein" evidence="2">
    <location>
        <begin position="23"/>
        <end position="327"/>
    </location>
</feature>
<dbReference type="RefSeq" id="XP_060278159.1">
    <property type="nucleotide sequence ID" value="XM_060432929.1"/>
</dbReference>
<dbReference type="EMBL" id="MU839046">
    <property type="protein sequence ID" value="KAK1761946.1"/>
    <property type="molecule type" value="Genomic_DNA"/>
</dbReference>
<gene>
    <name evidence="4" type="ORF">QBC33DRAFT_624059</name>
</gene>
<name>A0AAJ0BTW3_9PEZI</name>
<dbReference type="InterPro" id="IPR003609">
    <property type="entry name" value="Pan_app"/>
</dbReference>
<feature type="domain" description="Apple" evidence="3">
    <location>
        <begin position="236"/>
        <end position="319"/>
    </location>
</feature>
<organism evidence="4 5">
    <name type="scientific">Phialemonium atrogriseum</name>
    <dbReference type="NCBI Taxonomy" id="1093897"/>
    <lineage>
        <taxon>Eukaryota</taxon>
        <taxon>Fungi</taxon>
        <taxon>Dikarya</taxon>
        <taxon>Ascomycota</taxon>
        <taxon>Pezizomycotina</taxon>
        <taxon>Sordariomycetes</taxon>
        <taxon>Sordariomycetidae</taxon>
        <taxon>Cephalothecales</taxon>
        <taxon>Cephalothecaceae</taxon>
        <taxon>Phialemonium</taxon>
    </lineage>
</organism>
<dbReference type="GeneID" id="85316116"/>
<keyword evidence="5" id="KW-1185">Reference proteome</keyword>